<keyword evidence="3" id="KW-0418">Kinase</keyword>
<proteinExistence type="predicted"/>
<accession>A0A087E6Q2</accession>
<evidence type="ECO:0000313" key="4">
    <source>
        <dbReference type="Proteomes" id="UP000029003"/>
    </source>
</evidence>
<dbReference type="Gene3D" id="3.30.565.10">
    <property type="entry name" value="Histidine kinase-like ATPase, C-terminal domain"/>
    <property type="match status" value="1"/>
</dbReference>
<keyword evidence="2" id="KW-0812">Transmembrane</keyword>
<reference evidence="3 4" key="1">
    <citation type="submission" date="2014-03" db="EMBL/GenBank/DDBJ databases">
        <title>Genomics of Bifidobacteria.</title>
        <authorList>
            <person name="Ventura M."/>
            <person name="Milani C."/>
            <person name="Lugli G.A."/>
        </authorList>
    </citation>
    <scope>NUCLEOTIDE SEQUENCE [LARGE SCALE GENOMIC DNA]</scope>
    <source>
        <strain evidence="3 4">LMG 21395</strain>
    </source>
</reference>
<sequence>MDENHRIVISNTIATVIPQRLRHHKLHVALCLVTTILMIAVLAFFPAQTPMQWMACVIACCCPLGIAFAPVPMSVISFAVVLLLIFAPGISLSDAGSIIHMLTPLAIGTLAYSTPTRWSIWSLVASIITLLLAFDFRHALSQGEALSLFVFLVLYIVTYASCASIRTIAIDDRQRHRDAELELLRTQQAHQQEVTKFARMTHDAVTANLSSIFLLAQQHIDAIDAVGATGVISSAAGATYGATDDAAGNAAANIAVDATATSERDWRTIRQLSESALASIRSVIRTMNSADEQPRNDQTDDSHDLPLPSRIGIAIEQGQHLLAPHRMHVDVHMSGRISSPVCIQSGDEAVTLIGEIFTNLLRHASPDSAPMLTIAYDDDSMSLMQTNALTPKSTRGRGTDQQSPKVAQASASHDGALPQSQSGLALHRGIIESLGGELRFNSEDETWTLYARIPLHPQSHAADENHNVAAR</sequence>
<feature type="transmembrane region" description="Helical" evidence="2">
    <location>
        <begin position="51"/>
        <end position="71"/>
    </location>
</feature>
<comment type="caution">
    <text evidence="3">The sequence shown here is derived from an EMBL/GenBank/DDBJ whole genome shotgun (WGS) entry which is preliminary data.</text>
</comment>
<organism evidence="3 4">
    <name type="scientific">Bifidobacterium thermacidophilum subsp. thermacidophilum</name>
    <dbReference type="NCBI Taxonomy" id="79262"/>
    <lineage>
        <taxon>Bacteria</taxon>
        <taxon>Bacillati</taxon>
        <taxon>Actinomycetota</taxon>
        <taxon>Actinomycetes</taxon>
        <taxon>Bifidobacteriales</taxon>
        <taxon>Bifidobacteriaceae</taxon>
        <taxon>Bifidobacterium</taxon>
    </lineage>
</organism>
<protein>
    <submittedName>
        <fullName evidence="3">Signal transduction histidine kinase-like protein</fullName>
    </submittedName>
</protein>
<dbReference type="Proteomes" id="UP000029003">
    <property type="component" value="Unassembled WGS sequence"/>
</dbReference>
<keyword evidence="2" id="KW-1133">Transmembrane helix</keyword>
<keyword evidence="2" id="KW-0472">Membrane</keyword>
<feature type="transmembrane region" description="Helical" evidence="2">
    <location>
        <begin position="26"/>
        <end position="45"/>
    </location>
</feature>
<dbReference type="EMBL" id="JGZT01000005">
    <property type="protein sequence ID" value="KFJ03453.1"/>
    <property type="molecule type" value="Genomic_DNA"/>
</dbReference>
<feature type="transmembrane region" description="Helical" evidence="2">
    <location>
        <begin position="78"/>
        <end position="98"/>
    </location>
</feature>
<feature type="transmembrane region" description="Helical" evidence="2">
    <location>
        <begin position="118"/>
        <end position="136"/>
    </location>
</feature>
<gene>
    <name evidence="3" type="ORF">THER5_0913</name>
</gene>
<dbReference type="RefSeq" id="WP_029575960.1">
    <property type="nucleotide sequence ID" value="NZ_JGZT01000005.1"/>
</dbReference>
<feature type="compositionally biased region" description="Polar residues" evidence="1">
    <location>
        <begin position="399"/>
        <end position="411"/>
    </location>
</feature>
<name>A0A087E6Q2_9BIFI</name>
<dbReference type="GO" id="GO:0016301">
    <property type="term" value="F:kinase activity"/>
    <property type="evidence" value="ECO:0007669"/>
    <property type="project" value="UniProtKB-KW"/>
</dbReference>
<dbReference type="OrthoDB" id="3236159at2"/>
<evidence type="ECO:0000256" key="1">
    <source>
        <dbReference type="SAM" id="MobiDB-lite"/>
    </source>
</evidence>
<dbReference type="InterPro" id="IPR036890">
    <property type="entry name" value="HATPase_C_sf"/>
</dbReference>
<feature type="region of interest" description="Disordered" evidence="1">
    <location>
        <begin position="389"/>
        <end position="421"/>
    </location>
</feature>
<keyword evidence="3" id="KW-0808">Transferase</keyword>
<dbReference type="AlphaFoldDB" id="A0A087E6Q2"/>
<evidence type="ECO:0000256" key="2">
    <source>
        <dbReference type="SAM" id="Phobius"/>
    </source>
</evidence>
<evidence type="ECO:0000313" key="3">
    <source>
        <dbReference type="EMBL" id="KFJ03453.1"/>
    </source>
</evidence>
<feature type="transmembrane region" description="Helical" evidence="2">
    <location>
        <begin position="148"/>
        <end position="169"/>
    </location>
</feature>